<evidence type="ECO:0000259" key="9">
    <source>
        <dbReference type="PROSITE" id="PS51755"/>
    </source>
</evidence>
<organism evidence="10 11">
    <name type="scientific">Dyadobacter psychrophilus</name>
    <dbReference type="NCBI Taxonomy" id="651661"/>
    <lineage>
        <taxon>Bacteria</taxon>
        <taxon>Pseudomonadati</taxon>
        <taxon>Bacteroidota</taxon>
        <taxon>Cytophagia</taxon>
        <taxon>Cytophagales</taxon>
        <taxon>Spirosomataceae</taxon>
        <taxon>Dyadobacter</taxon>
    </lineage>
</organism>
<dbReference type="Proteomes" id="UP000190897">
    <property type="component" value="Unassembled WGS sequence"/>
</dbReference>
<keyword evidence="4 7" id="KW-0238">DNA-binding</keyword>
<keyword evidence="2" id="KW-0902">Two-component regulatory system</keyword>
<dbReference type="InterPro" id="IPR011006">
    <property type="entry name" value="CheY-like_superfamily"/>
</dbReference>
<keyword evidence="5" id="KW-0804">Transcription</keyword>
<keyword evidence="3" id="KW-0805">Transcription regulation</keyword>
<gene>
    <name evidence="10" type="ORF">SAMN05660293_03142</name>
</gene>
<sequence length="235" mass="26950">MGKKIAHHSYMKILIVEDEPKLAGFLKRGLEEQSWEVELAYDGQVGKKMASNYRFDVIILDVNLPLLNGYDLARQLRHDGLATPILFLTALGTIDDKLDGFEAGGDDYLVKPFEFRELIARIKVLSQRNSNREQSNQILSLADLELNLDEKVARRGGNRIDLTAKEFALLEYLMRNKGRVVSRVDIAEQVWDIRFDTGTNVIDVYINFLRKKVDKDYPTKLIHTVVGMGYIFKEE</sequence>
<dbReference type="GO" id="GO:0032993">
    <property type="term" value="C:protein-DNA complex"/>
    <property type="evidence" value="ECO:0007669"/>
    <property type="project" value="TreeGrafter"/>
</dbReference>
<evidence type="ECO:0000256" key="4">
    <source>
        <dbReference type="ARBA" id="ARBA00023125"/>
    </source>
</evidence>
<reference evidence="11" key="1">
    <citation type="submission" date="2017-02" db="EMBL/GenBank/DDBJ databases">
        <authorList>
            <person name="Varghese N."/>
            <person name="Submissions S."/>
        </authorList>
    </citation>
    <scope>NUCLEOTIDE SEQUENCE [LARGE SCALE GENOMIC DNA]</scope>
    <source>
        <strain evidence="11">DSM 22270</strain>
    </source>
</reference>
<dbReference type="PROSITE" id="PS51755">
    <property type="entry name" value="OMPR_PHOB"/>
    <property type="match status" value="1"/>
</dbReference>
<evidence type="ECO:0000256" key="2">
    <source>
        <dbReference type="ARBA" id="ARBA00023012"/>
    </source>
</evidence>
<dbReference type="Gene3D" id="3.40.50.2300">
    <property type="match status" value="1"/>
</dbReference>
<dbReference type="InterPro" id="IPR001789">
    <property type="entry name" value="Sig_transdc_resp-reg_receiver"/>
</dbReference>
<dbReference type="Pfam" id="PF00486">
    <property type="entry name" value="Trans_reg_C"/>
    <property type="match status" value="1"/>
</dbReference>
<dbReference type="InterPro" id="IPR001867">
    <property type="entry name" value="OmpR/PhoB-type_DNA-bd"/>
</dbReference>
<dbReference type="CDD" id="cd19935">
    <property type="entry name" value="REC_OmpR_CusR-like"/>
    <property type="match status" value="1"/>
</dbReference>
<dbReference type="PROSITE" id="PS50110">
    <property type="entry name" value="RESPONSE_REGULATORY"/>
    <property type="match status" value="1"/>
</dbReference>
<dbReference type="FunFam" id="1.10.10.10:FF:000005">
    <property type="entry name" value="Two-component system response regulator"/>
    <property type="match status" value="1"/>
</dbReference>
<feature type="modified residue" description="4-aspartylphosphate" evidence="6">
    <location>
        <position position="61"/>
    </location>
</feature>
<dbReference type="AlphaFoldDB" id="A0A1T5FFA7"/>
<evidence type="ECO:0000256" key="1">
    <source>
        <dbReference type="ARBA" id="ARBA00022553"/>
    </source>
</evidence>
<dbReference type="CDD" id="cd00383">
    <property type="entry name" value="trans_reg_C"/>
    <property type="match status" value="1"/>
</dbReference>
<keyword evidence="11" id="KW-1185">Reference proteome</keyword>
<dbReference type="PANTHER" id="PTHR48111:SF22">
    <property type="entry name" value="REGULATOR OF RPOS"/>
    <property type="match status" value="1"/>
</dbReference>
<feature type="domain" description="OmpR/PhoB-type" evidence="9">
    <location>
        <begin position="136"/>
        <end position="234"/>
    </location>
</feature>
<evidence type="ECO:0000256" key="5">
    <source>
        <dbReference type="ARBA" id="ARBA00023163"/>
    </source>
</evidence>
<dbReference type="PANTHER" id="PTHR48111">
    <property type="entry name" value="REGULATOR OF RPOS"/>
    <property type="match status" value="1"/>
</dbReference>
<dbReference type="SUPFAM" id="SSF52172">
    <property type="entry name" value="CheY-like"/>
    <property type="match status" value="1"/>
</dbReference>
<dbReference type="InterPro" id="IPR039420">
    <property type="entry name" value="WalR-like"/>
</dbReference>
<evidence type="ECO:0000313" key="10">
    <source>
        <dbReference type="EMBL" id="SKB94874.1"/>
    </source>
</evidence>
<evidence type="ECO:0000313" key="11">
    <source>
        <dbReference type="Proteomes" id="UP000190897"/>
    </source>
</evidence>
<keyword evidence="1 6" id="KW-0597">Phosphoprotein</keyword>
<dbReference type="InterPro" id="IPR036388">
    <property type="entry name" value="WH-like_DNA-bd_sf"/>
</dbReference>
<name>A0A1T5FFA7_9BACT</name>
<feature type="DNA-binding region" description="OmpR/PhoB-type" evidence="7">
    <location>
        <begin position="136"/>
        <end position="234"/>
    </location>
</feature>
<evidence type="ECO:0000256" key="7">
    <source>
        <dbReference type="PROSITE-ProRule" id="PRU01091"/>
    </source>
</evidence>
<evidence type="ECO:0000256" key="6">
    <source>
        <dbReference type="PROSITE-ProRule" id="PRU00169"/>
    </source>
</evidence>
<dbReference type="GO" id="GO:0000156">
    <property type="term" value="F:phosphorelay response regulator activity"/>
    <property type="evidence" value="ECO:0007669"/>
    <property type="project" value="TreeGrafter"/>
</dbReference>
<dbReference type="GO" id="GO:0006355">
    <property type="term" value="P:regulation of DNA-templated transcription"/>
    <property type="evidence" value="ECO:0007669"/>
    <property type="project" value="InterPro"/>
</dbReference>
<accession>A0A1T5FFA7</accession>
<dbReference type="EMBL" id="FUZA01000003">
    <property type="protein sequence ID" value="SKB94874.1"/>
    <property type="molecule type" value="Genomic_DNA"/>
</dbReference>
<feature type="domain" description="Response regulatory" evidence="8">
    <location>
        <begin position="12"/>
        <end position="126"/>
    </location>
</feature>
<dbReference type="SMART" id="SM00448">
    <property type="entry name" value="REC"/>
    <property type="match status" value="1"/>
</dbReference>
<dbReference type="GO" id="GO:0000976">
    <property type="term" value="F:transcription cis-regulatory region binding"/>
    <property type="evidence" value="ECO:0007669"/>
    <property type="project" value="TreeGrafter"/>
</dbReference>
<dbReference type="STRING" id="651661.SAMN05660293_03142"/>
<dbReference type="Pfam" id="PF00072">
    <property type="entry name" value="Response_reg"/>
    <property type="match status" value="1"/>
</dbReference>
<proteinExistence type="predicted"/>
<dbReference type="Gene3D" id="6.10.250.690">
    <property type="match status" value="1"/>
</dbReference>
<dbReference type="GO" id="GO:0005829">
    <property type="term" value="C:cytosol"/>
    <property type="evidence" value="ECO:0007669"/>
    <property type="project" value="TreeGrafter"/>
</dbReference>
<evidence type="ECO:0000259" key="8">
    <source>
        <dbReference type="PROSITE" id="PS50110"/>
    </source>
</evidence>
<dbReference type="Gene3D" id="1.10.10.10">
    <property type="entry name" value="Winged helix-like DNA-binding domain superfamily/Winged helix DNA-binding domain"/>
    <property type="match status" value="1"/>
</dbReference>
<protein>
    <submittedName>
        <fullName evidence="10">DNA-binding response regulator, OmpR family, contains REC and winged-helix (WHTH) domain</fullName>
    </submittedName>
</protein>
<evidence type="ECO:0000256" key="3">
    <source>
        <dbReference type="ARBA" id="ARBA00023015"/>
    </source>
</evidence>
<dbReference type="SMART" id="SM00862">
    <property type="entry name" value="Trans_reg_C"/>
    <property type="match status" value="1"/>
</dbReference>